<keyword evidence="1" id="KW-0472">Membrane</keyword>
<dbReference type="AlphaFoldDB" id="A0A6G0XDB4"/>
<evidence type="ECO:0000313" key="3">
    <source>
        <dbReference type="Proteomes" id="UP000481153"/>
    </source>
</evidence>
<feature type="transmembrane region" description="Helical" evidence="1">
    <location>
        <begin position="21"/>
        <end position="43"/>
    </location>
</feature>
<evidence type="ECO:0000256" key="1">
    <source>
        <dbReference type="SAM" id="Phobius"/>
    </source>
</evidence>
<keyword evidence="1" id="KW-0812">Transmembrane</keyword>
<feature type="transmembrane region" description="Helical" evidence="1">
    <location>
        <begin position="63"/>
        <end position="84"/>
    </location>
</feature>
<dbReference type="VEuPathDB" id="FungiDB:AeMF1_001228"/>
<reference evidence="2 3" key="1">
    <citation type="submission" date="2019-07" db="EMBL/GenBank/DDBJ databases">
        <title>Genomics analysis of Aphanomyces spp. identifies a new class of oomycete effector associated with host adaptation.</title>
        <authorList>
            <person name="Gaulin E."/>
        </authorList>
    </citation>
    <scope>NUCLEOTIDE SEQUENCE [LARGE SCALE GENOMIC DNA]</scope>
    <source>
        <strain evidence="2 3">ATCC 201684</strain>
    </source>
</reference>
<accession>A0A6G0XDB4</accession>
<comment type="caution">
    <text evidence="2">The sequence shown here is derived from an EMBL/GenBank/DDBJ whole genome shotgun (WGS) entry which is preliminary data.</text>
</comment>
<protein>
    <submittedName>
        <fullName evidence="2">Uncharacterized protein</fullName>
    </submittedName>
</protein>
<evidence type="ECO:0000313" key="2">
    <source>
        <dbReference type="EMBL" id="KAF0738171.1"/>
    </source>
</evidence>
<gene>
    <name evidence="2" type="ORF">Ae201684_006148</name>
</gene>
<proteinExistence type="predicted"/>
<name>A0A6G0XDB4_9STRA</name>
<dbReference type="Proteomes" id="UP000481153">
    <property type="component" value="Unassembled WGS sequence"/>
</dbReference>
<keyword evidence="1" id="KW-1133">Transmembrane helix</keyword>
<feature type="transmembrane region" description="Helical" evidence="1">
    <location>
        <begin position="96"/>
        <end position="118"/>
    </location>
</feature>
<sequence length="145" mass="15979">MIVRAVEDEDAIDTDGSSVRLVWITTTVCAVVLVLLDLSALFAPSSALFGLLPVLLSPSNWRVGDPSLLVNLVVGYLFSSFWIFSRERSTRSACLWIAALAFIGNLALCLYVVCALWDSHSDWSVFWKGRRRQAQAPSSALDRSV</sequence>
<keyword evidence="3" id="KW-1185">Reference proteome</keyword>
<dbReference type="EMBL" id="VJMJ01000079">
    <property type="protein sequence ID" value="KAF0738171.1"/>
    <property type="molecule type" value="Genomic_DNA"/>
</dbReference>
<organism evidence="2 3">
    <name type="scientific">Aphanomyces euteiches</name>
    <dbReference type="NCBI Taxonomy" id="100861"/>
    <lineage>
        <taxon>Eukaryota</taxon>
        <taxon>Sar</taxon>
        <taxon>Stramenopiles</taxon>
        <taxon>Oomycota</taxon>
        <taxon>Saprolegniomycetes</taxon>
        <taxon>Saprolegniales</taxon>
        <taxon>Verrucalvaceae</taxon>
        <taxon>Aphanomyces</taxon>
    </lineage>
</organism>